<accession>A0ABZ3C0A2</accession>
<evidence type="ECO:0000313" key="2">
    <source>
        <dbReference type="Proteomes" id="UP001449178"/>
    </source>
</evidence>
<dbReference type="Proteomes" id="UP001449178">
    <property type="component" value="Chromosome"/>
</dbReference>
<dbReference type="RefSeq" id="WP_342386865.1">
    <property type="nucleotide sequence ID" value="NZ_CP150637.1"/>
</dbReference>
<sequence>MSMHSKPLRIGILLRNRHDGPGGLERVLQQMIEGLSADAAEVYLYAFRAPKYQGFIQKHANYFALPLPRWLQTEHAQSQGVFRRLLTKG</sequence>
<gene>
    <name evidence="1" type="ORF">WMO13_00570</name>
</gene>
<name>A0ABZ3C0A2_9GAMM</name>
<reference evidence="1 2" key="1">
    <citation type="submission" date="2024-03" db="EMBL/GenBank/DDBJ databases">
        <title>Complete Genome Sequence and Annotation of Ignatzschineria larvae DSM 13226.</title>
        <authorList>
            <person name="Cantrell E."/>
            <person name="Burcham Z.M."/>
        </authorList>
    </citation>
    <scope>NUCLEOTIDE SEQUENCE [LARGE SCALE GENOMIC DNA]</scope>
    <source>
        <strain evidence="1 2">DSM 13226</strain>
    </source>
</reference>
<dbReference type="EMBL" id="CP150637">
    <property type="protein sequence ID" value="WZW87906.1"/>
    <property type="molecule type" value="Genomic_DNA"/>
</dbReference>
<protein>
    <submittedName>
        <fullName evidence="1">Uncharacterized protein</fullName>
    </submittedName>
</protein>
<organism evidence="1 2">
    <name type="scientific">Ignatzschineria larvae DSM 13226</name>
    <dbReference type="NCBI Taxonomy" id="1111732"/>
    <lineage>
        <taxon>Bacteria</taxon>
        <taxon>Pseudomonadati</taxon>
        <taxon>Pseudomonadota</taxon>
        <taxon>Gammaproteobacteria</taxon>
        <taxon>Cardiobacteriales</taxon>
        <taxon>Ignatzschineriaceae</taxon>
        <taxon>Ignatzschineria</taxon>
    </lineage>
</organism>
<keyword evidence="2" id="KW-1185">Reference proteome</keyword>
<proteinExistence type="predicted"/>
<evidence type="ECO:0000313" key="1">
    <source>
        <dbReference type="EMBL" id="WZW87906.1"/>
    </source>
</evidence>